<sequence>MNRTRKLVTAGFFIALSVIFNALIVFPIGVAKVAPVQHLMNVIAAVWLGPGYALACAFVTSVIRNMTGMGSIFAFPGSMVGALLAGLAYQRFKKISLTVCGEVLGTGILGAILAGLIAVPLMGKEMTLFVFLPSFFVSSLVGAAIAGVLLKALEKRGLLDKR</sequence>
<evidence type="ECO:0000313" key="3">
    <source>
        <dbReference type="Proteomes" id="UP001631949"/>
    </source>
</evidence>
<evidence type="ECO:0000313" key="2">
    <source>
        <dbReference type="EMBL" id="MFM9413965.1"/>
    </source>
</evidence>
<reference evidence="2 3" key="1">
    <citation type="journal article" date="2016" name="Int. J. Syst. Evol. Microbiol.">
        <title>Peptococcus simiae sp. nov., isolated from rhesus macaque faeces and emended description of the genus Peptococcus.</title>
        <authorList>
            <person name="Shkoporov A.N."/>
            <person name="Efimov B.A."/>
            <person name="Kondova I."/>
            <person name="Ouwerling B."/>
            <person name="Chaplin A.V."/>
            <person name="Shcherbakova V.A."/>
            <person name="Langermans J.A.M."/>
        </authorList>
    </citation>
    <scope>NUCLEOTIDE SEQUENCE [LARGE SCALE GENOMIC DNA]</scope>
    <source>
        <strain evidence="2 3">M108</strain>
    </source>
</reference>
<protein>
    <submittedName>
        <fullName evidence="2">Energy coupling factor transporter S component ThiW</fullName>
    </submittedName>
</protein>
<keyword evidence="1" id="KW-1133">Transmembrane helix</keyword>
<feature type="transmembrane region" description="Helical" evidence="1">
    <location>
        <begin position="69"/>
        <end position="89"/>
    </location>
</feature>
<feature type="transmembrane region" description="Helical" evidence="1">
    <location>
        <begin position="101"/>
        <end position="122"/>
    </location>
</feature>
<dbReference type="RefSeq" id="WP_408977579.1">
    <property type="nucleotide sequence ID" value="NZ_JBJUVG010000008.1"/>
</dbReference>
<feature type="transmembrane region" description="Helical" evidence="1">
    <location>
        <begin position="12"/>
        <end position="30"/>
    </location>
</feature>
<feature type="transmembrane region" description="Helical" evidence="1">
    <location>
        <begin position="42"/>
        <end position="63"/>
    </location>
</feature>
<accession>A0ABW9GZB8</accession>
<organism evidence="2 3">
    <name type="scientific">Peptococcus simiae</name>
    <dbReference type="NCBI Taxonomy" id="1643805"/>
    <lineage>
        <taxon>Bacteria</taxon>
        <taxon>Bacillati</taxon>
        <taxon>Bacillota</taxon>
        <taxon>Clostridia</taxon>
        <taxon>Eubacteriales</taxon>
        <taxon>Peptococcaceae</taxon>
        <taxon>Peptococcus</taxon>
    </lineage>
</organism>
<evidence type="ECO:0000256" key="1">
    <source>
        <dbReference type="SAM" id="Phobius"/>
    </source>
</evidence>
<name>A0ABW9GZB8_9FIRM</name>
<dbReference type="Proteomes" id="UP001631949">
    <property type="component" value="Unassembled WGS sequence"/>
</dbReference>
<comment type="caution">
    <text evidence="2">The sequence shown here is derived from an EMBL/GenBank/DDBJ whole genome shotgun (WGS) entry which is preliminary data.</text>
</comment>
<dbReference type="NCBIfam" id="TIGR02359">
    <property type="entry name" value="thiW"/>
    <property type="match status" value="1"/>
</dbReference>
<dbReference type="EMBL" id="JBJUVG010000008">
    <property type="protein sequence ID" value="MFM9413965.1"/>
    <property type="molecule type" value="Genomic_DNA"/>
</dbReference>
<proteinExistence type="predicted"/>
<keyword evidence="1" id="KW-0812">Transmembrane</keyword>
<keyword evidence="1" id="KW-0472">Membrane</keyword>
<dbReference type="InterPro" id="IPR012652">
    <property type="entry name" value="ThiW"/>
</dbReference>
<dbReference type="Gene3D" id="1.10.1760.20">
    <property type="match status" value="1"/>
</dbReference>
<gene>
    <name evidence="2" type="primary">thiW</name>
    <name evidence="2" type="ORF">ACKQTC_06265</name>
</gene>
<keyword evidence="3" id="KW-1185">Reference proteome</keyword>
<feature type="transmembrane region" description="Helical" evidence="1">
    <location>
        <begin position="128"/>
        <end position="153"/>
    </location>
</feature>
<dbReference type="Pfam" id="PF09512">
    <property type="entry name" value="ThiW"/>
    <property type="match status" value="1"/>
</dbReference>
<dbReference type="PIRSF" id="PIRSF024534">
    <property type="entry name" value="ThiW"/>
    <property type="match status" value="1"/>
</dbReference>